<evidence type="ECO:0000259" key="4">
    <source>
        <dbReference type="SMART" id="SM00345"/>
    </source>
</evidence>
<keyword evidence="1" id="KW-0805">Transcription regulation</keyword>
<dbReference type="SMART" id="SM00895">
    <property type="entry name" value="FCD"/>
    <property type="match status" value="1"/>
</dbReference>
<dbReference type="GO" id="GO:0003677">
    <property type="term" value="F:DNA binding"/>
    <property type="evidence" value="ECO:0007669"/>
    <property type="project" value="UniProtKB-KW"/>
</dbReference>
<dbReference type="Pfam" id="PF07729">
    <property type="entry name" value="FCD"/>
    <property type="match status" value="1"/>
</dbReference>
<accession>A0AAE4Y792</accession>
<evidence type="ECO:0000313" key="6">
    <source>
        <dbReference type="EMBL" id="NBZ87177.1"/>
    </source>
</evidence>
<name>A0AAE4Y792_9RHOB</name>
<feature type="domain" description="HTH gntR-type" evidence="4">
    <location>
        <begin position="12"/>
        <end position="70"/>
    </location>
</feature>
<organism evidence="6 7">
    <name type="scientific">Stagnihabitans tardus</name>
    <dbReference type="NCBI Taxonomy" id="2699202"/>
    <lineage>
        <taxon>Bacteria</taxon>
        <taxon>Pseudomonadati</taxon>
        <taxon>Pseudomonadota</taxon>
        <taxon>Alphaproteobacteria</taxon>
        <taxon>Rhodobacterales</taxon>
        <taxon>Paracoccaceae</taxon>
        <taxon>Stagnihabitans</taxon>
    </lineage>
</organism>
<keyword evidence="7" id="KW-1185">Reference proteome</keyword>
<dbReference type="Gene3D" id="1.20.120.530">
    <property type="entry name" value="GntR ligand-binding domain-like"/>
    <property type="match status" value="1"/>
</dbReference>
<keyword evidence="3" id="KW-0804">Transcription</keyword>
<dbReference type="GO" id="GO:0003700">
    <property type="term" value="F:DNA-binding transcription factor activity"/>
    <property type="evidence" value="ECO:0007669"/>
    <property type="project" value="InterPro"/>
</dbReference>
<dbReference type="Gene3D" id="1.10.10.10">
    <property type="entry name" value="Winged helix-like DNA-binding domain superfamily/Winged helix DNA-binding domain"/>
    <property type="match status" value="1"/>
</dbReference>
<sequence length="218" mass="23536">MKHDTPLLSDLAYQRILEALFDARLAMGARLTQGALIAVTGVPLGPVRDALKLLEADGIVTVHPRSGIQVIGRSTDLVRQTYQFRAMLERPAARAFAMTAPEPVLRDMMALHDTAAEGFAAADPNADVGPRLSQLEGAFHSTIIAALGNELVDASYRRLQLMARIIRVKAAVYPRAALVSVGEHREVIAACLIRDETQAEAAMARHLTNALNRNLGVA</sequence>
<dbReference type="Pfam" id="PF00392">
    <property type="entry name" value="GntR"/>
    <property type="match status" value="1"/>
</dbReference>
<dbReference type="InterPro" id="IPR036390">
    <property type="entry name" value="WH_DNA-bd_sf"/>
</dbReference>
<comment type="caution">
    <text evidence="6">The sequence shown here is derived from an EMBL/GenBank/DDBJ whole genome shotgun (WGS) entry which is preliminary data.</text>
</comment>
<evidence type="ECO:0000313" key="7">
    <source>
        <dbReference type="Proteomes" id="UP001193501"/>
    </source>
</evidence>
<dbReference type="SUPFAM" id="SSF46785">
    <property type="entry name" value="Winged helix' DNA-binding domain"/>
    <property type="match status" value="1"/>
</dbReference>
<keyword evidence="2" id="KW-0238">DNA-binding</keyword>
<dbReference type="EMBL" id="JAABNR010000005">
    <property type="protein sequence ID" value="NBZ87177.1"/>
    <property type="molecule type" value="Genomic_DNA"/>
</dbReference>
<dbReference type="InterPro" id="IPR000524">
    <property type="entry name" value="Tscrpt_reg_HTH_GntR"/>
</dbReference>
<evidence type="ECO:0000256" key="1">
    <source>
        <dbReference type="ARBA" id="ARBA00023015"/>
    </source>
</evidence>
<dbReference type="InterPro" id="IPR008920">
    <property type="entry name" value="TF_FadR/GntR_C"/>
</dbReference>
<dbReference type="SUPFAM" id="SSF48008">
    <property type="entry name" value="GntR ligand-binding domain-like"/>
    <property type="match status" value="1"/>
</dbReference>
<reference evidence="6" key="1">
    <citation type="submission" date="2020-01" db="EMBL/GenBank/DDBJ databases">
        <authorList>
            <person name="Chen W.-M."/>
        </authorList>
    </citation>
    <scope>NUCLEOTIDE SEQUENCE</scope>
    <source>
        <strain evidence="6">CYK-10</strain>
    </source>
</reference>
<evidence type="ECO:0000256" key="3">
    <source>
        <dbReference type="ARBA" id="ARBA00023163"/>
    </source>
</evidence>
<dbReference type="SMART" id="SM00345">
    <property type="entry name" value="HTH_GNTR"/>
    <property type="match status" value="1"/>
</dbReference>
<protein>
    <submittedName>
        <fullName evidence="6">FCD domain-containing protein</fullName>
    </submittedName>
</protein>
<evidence type="ECO:0000259" key="5">
    <source>
        <dbReference type="SMART" id="SM00895"/>
    </source>
</evidence>
<dbReference type="InterPro" id="IPR011711">
    <property type="entry name" value="GntR_C"/>
</dbReference>
<evidence type="ECO:0000256" key="2">
    <source>
        <dbReference type="ARBA" id="ARBA00023125"/>
    </source>
</evidence>
<dbReference type="PANTHER" id="PTHR43537">
    <property type="entry name" value="TRANSCRIPTIONAL REGULATOR, GNTR FAMILY"/>
    <property type="match status" value="1"/>
</dbReference>
<dbReference type="PANTHER" id="PTHR43537:SF24">
    <property type="entry name" value="GLUCONATE OPERON TRANSCRIPTIONAL REPRESSOR"/>
    <property type="match status" value="1"/>
</dbReference>
<dbReference type="AlphaFoldDB" id="A0AAE4Y792"/>
<gene>
    <name evidence="6" type="ORF">GV832_06250</name>
</gene>
<dbReference type="RefSeq" id="WP_168773994.1">
    <property type="nucleotide sequence ID" value="NZ_JAABNR010000005.1"/>
</dbReference>
<dbReference type="Proteomes" id="UP001193501">
    <property type="component" value="Unassembled WGS sequence"/>
</dbReference>
<feature type="domain" description="GntR C-terminal" evidence="5">
    <location>
        <begin position="80"/>
        <end position="209"/>
    </location>
</feature>
<dbReference type="InterPro" id="IPR036388">
    <property type="entry name" value="WH-like_DNA-bd_sf"/>
</dbReference>
<proteinExistence type="predicted"/>